<keyword evidence="7" id="KW-1185">Reference proteome</keyword>
<comment type="subcellular location">
    <subcellularLocation>
        <location evidence="1">Nucleus</location>
    </subcellularLocation>
</comment>
<dbReference type="EMBL" id="UZAM01017832">
    <property type="protein sequence ID" value="VDP48494.1"/>
    <property type="molecule type" value="Genomic_DNA"/>
</dbReference>
<evidence type="ECO:0000313" key="8">
    <source>
        <dbReference type="WBParaSite" id="SBAD_0001285401-mRNA-1"/>
    </source>
</evidence>
<dbReference type="PANTHER" id="PTHR11534:SF9">
    <property type="entry name" value="MYOGENIC-DETERMINATION PROTEIN"/>
    <property type="match status" value="1"/>
</dbReference>
<name>A0A183J998_9BILA</name>
<dbReference type="AlphaFoldDB" id="A0A183J998"/>
<dbReference type="InterPro" id="IPR002546">
    <property type="entry name" value="MyoD_N"/>
</dbReference>
<dbReference type="GO" id="GO:0007517">
    <property type="term" value="P:muscle organ development"/>
    <property type="evidence" value="ECO:0007669"/>
    <property type="project" value="InterPro"/>
</dbReference>
<dbReference type="PROSITE" id="PS50888">
    <property type="entry name" value="BHLH"/>
    <property type="match status" value="1"/>
</dbReference>
<keyword evidence="3" id="KW-0539">Nucleus</keyword>
<evidence type="ECO:0000256" key="3">
    <source>
        <dbReference type="ARBA" id="ARBA00023242"/>
    </source>
</evidence>
<evidence type="ECO:0000259" key="5">
    <source>
        <dbReference type="PROSITE" id="PS50888"/>
    </source>
</evidence>
<dbReference type="CDD" id="cd19699">
    <property type="entry name" value="bHLH_TS_dMYOD_like"/>
    <property type="match status" value="1"/>
</dbReference>
<proteinExistence type="predicted"/>
<sequence length="261" mass="29309">MNSDMGGCQYDPLYGYTPNINQNSRLSSTAEFTNLAPAGNTMASFTTQSPADYTTLAANPYETTQLYHRYPYYHPYSSGPPTFYPDLSSFTGTISSNASKQQEYSTMQATILDSANSIEGQNKKSYLTQGGGHNEHRVKEEALEDNGHPKEPLPVGDPEEHIPHILAPSADGHQPRRCLLWACKACKKKTVTIDRRKAATMRERRRLRKVNEAFEILKRRTCANPNQRLPKVEILRNAIEYIESLEEMVHGAGKLNKNLCP</sequence>
<evidence type="ECO:0000313" key="7">
    <source>
        <dbReference type="Proteomes" id="UP000270296"/>
    </source>
</evidence>
<reference evidence="6 7" key="2">
    <citation type="submission" date="2018-11" db="EMBL/GenBank/DDBJ databases">
        <authorList>
            <consortium name="Pathogen Informatics"/>
        </authorList>
    </citation>
    <scope>NUCLEOTIDE SEQUENCE [LARGE SCALE GENOMIC DNA]</scope>
</reference>
<dbReference type="InterPro" id="IPR011598">
    <property type="entry name" value="bHLH_dom"/>
</dbReference>
<feature type="domain" description="BHLH" evidence="5">
    <location>
        <begin position="194"/>
        <end position="245"/>
    </location>
</feature>
<dbReference type="GO" id="GO:0046983">
    <property type="term" value="F:protein dimerization activity"/>
    <property type="evidence" value="ECO:0007669"/>
    <property type="project" value="InterPro"/>
</dbReference>
<reference evidence="8" key="1">
    <citation type="submission" date="2016-06" db="UniProtKB">
        <authorList>
            <consortium name="WormBaseParasite"/>
        </authorList>
    </citation>
    <scope>IDENTIFICATION</scope>
</reference>
<protein>
    <recommendedName>
        <fullName evidence="4">Myoblast determination protein 1 homolog</fullName>
    </recommendedName>
</protein>
<dbReference type="WBParaSite" id="SBAD_0001285401-mRNA-1">
    <property type="protein sequence ID" value="SBAD_0001285401-mRNA-1"/>
    <property type="gene ID" value="SBAD_0001285401"/>
</dbReference>
<dbReference type="InterPro" id="IPR036638">
    <property type="entry name" value="HLH_DNA-bd_sf"/>
</dbReference>
<dbReference type="FunFam" id="4.10.280.10:FF:000005">
    <property type="entry name" value="Myogenic factor"/>
    <property type="match status" value="1"/>
</dbReference>
<dbReference type="SMART" id="SM00353">
    <property type="entry name" value="HLH"/>
    <property type="match status" value="1"/>
</dbReference>
<dbReference type="Pfam" id="PF01586">
    <property type="entry name" value="Basic"/>
    <property type="match status" value="1"/>
</dbReference>
<dbReference type="OrthoDB" id="10049614at2759"/>
<keyword evidence="2" id="KW-0238">DNA-binding</keyword>
<dbReference type="Proteomes" id="UP000270296">
    <property type="component" value="Unassembled WGS sequence"/>
</dbReference>
<dbReference type="GO" id="GO:0000978">
    <property type="term" value="F:RNA polymerase II cis-regulatory region sequence-specific DNA binding"/>
    <property type="evidence" value="ECO:0007669"/>
    <property type="project" value="TreeGrafter"/>
</dbReference>
<gene>
    <name evidence="6" type="ORF">SBAD_LOCUS12447</name>
</gene>
<dbReference type="GO" id="GO:0000981">
    <property type="term" value="F:DNA-binding transcription factor activity, RNA polymerase II-specific"/>
    <property type="evidence" value="ECO:0007669"/>
    <property type="project" value="TreeGrafter"/>
</dbReference>
<dbReference type="InterPro" id="IPR039704">
    <property type="entry name" value="Myogenic_factor"/>
</dbReference>
<evidence type="ECO:0000313" key="6">
    <source>
        <dbReference type="EMBL" id="VDP48494.1"/>
    </source>
</evidence>
<dbReference type="Gene3D" id="4.10.280.10">
    <property type="entry name" value="Helix-loop-helix DNA-binding domain"/>
    <property type="match status" value="1"/>
</dbReference>
<evidence type="ECO:0000256" key="2">
    <source>
        <dbReference type="ARBA" id="ARBA00023125"/>
    </source>
</evidence>
<accession>A0A183J998</accession>
<dbReference type="GO" id="GO:0005634">
    <property type="term" value="C:nucleus"/>
    <property type="evidence" value="ECO:0007669"/>
    <property type="project" value="UniProtKB-SubCell"/>
</dbReference>
<dbReference type="PANTHER" id="PTHR11534">
    <property type="entry name" value="MYOGENIC FACTOR"/>
    <property type="match status" value="1"/>
</dbReference>
<organism evidence="8">
    <name type="scientific">Soboliphyme baturini</name>
    <dbReference type="NCBI Taxonomy" id="241478"/>
    <lineage>
        <taxon>Eukaryota</taxon>
        <taxon>Metazoa</taxon>
        <taxon>Ecdysozoa</taxon>
        <taxon>Nematoda</taxon>
        <taxon>Enoplea</taxon>
        <taxon>Dorylaimia</taxon>
        <taxon>Dioctophymatida</taxon>
        <taxon>Dioctophymatoidea</taxon>
        <taxon>Soboliphymatidae</taxon>
        <taxon>Soboliphyme</taxon>
    </lineage>
</organism>
<dbReference type="Pfam" id="PF00010">
    <property type="entry name" value="HLH"/>
    <property type="match status" value="1"/>
</dbReference>
<dbReference type="GO" id="GO:0045663">
    <property type="term" value="P:positive regulation of myoblast differentiation"/>
    <property type="evidence" value="ECO:0007669"/>
    <property type="project" value="TreeGrafter"/>
</dbReference>
<evidence type="ECO:0000256" key="1">
    <source>
        <dbReference type="ARBA" id="ARBA00004123"/>
    </source>
</evidence>
<evidence type="ECO:0000256" key="4">
    <source>
        <dbReference type="ARBA" id="ARBA00070761"/>
    </source>
</evidence>
<dbReference type="SMART" id="SM00520">
    <property type="entry name" value="BASIC"/>
    <property type="match status" value="1"/>
</dbReference>
<dbReference type="SUPFAM" id="SSF47459">
    <property type="entry name" value="HLH, helix-loop-helix DNA-binding domain"/>
    <property type="match status" value="1"/>
</dbReference>